<protein>
    <submittedName>
        <fullName evidence="3">Cyclopeptide LPSRPVFP</fullName>
    </submittedName>
</protein>
<evidence type="ECO:0000256" key="2">
    <source>
        <dbReference type="ARBA" id="ARBA00022656"/>
    </source>
</evidence>
<organism evidence="3">
    <name type="scientific">Amanita fuliginea</name>
    <name type="common">East Asian brown death cap</name>
    <dbReference type="NCBI Taxonomy" id="67708"/>
    <lineage>
        <taxon>Eukaryota</taxon>
        <taxon>Fungi</taxon>
        <taxon>Dikarya</taxon>
        <taxon>Basidiomycota</taxon>
        <taxon>Agaricomycotina</taxon>
        <taxon>Agaricomycetes</taxon>
        <taxon>Agaricomycetidae</taxon>
        <taxon>Agaricales</taxon>
        <taxon>Pluteineae</taxon>
        <taxon>Amanitaceae</taxon>
        <taxon>Amanita</taxon>
    </lineage>
</organism>
<dbReference type="NCBIfam" id="TIGR04309">
    <property type="entry name" value="amanitin"/>
    <property type="match status" value="1"/>
</dbReference>
<accession>A0A6G9EN17</accession>
<evidence type="ECO:0000313" key="3">
    <source>
        <dbReference type="EMBL" id="QIP67819.1"/>
    </source>
</evidence>
<reference evidence="3" key="1">
    <citation type="submission" date="2019-08" db="EMBL/GenBank/DDBJ databases">
        <title>Diversity of MSDIN family members in amanitin-producing mushrooms and phylogeny of the toxin and the prolyl oligopeptidase genes.</title>
        <authorList>
            <person name="He Z.M."/>
        </authorList>
    </citation>
    <scope>NUCLEOTIDE SEQUENCE</scope>
</reference>
<keyword evidence="2" id="KW-0800">Toxin</keyword>
<dbReference type="InterPro" id="IPR027582">
    <property type="entry name" value="Amanitin/phalloidin"/>
</dbReference>
<name>A0A6G9EN17_AMAFU</name>
<sequence>MSDINATRLPLPSRPVFPFVSDAIEVVLGRGEDLC</sequence>
<dbReference type="EMBL" id="MN318175">
    <property type="protein sequence ID" value="QIP67819.1"/>
    <property type="molecule type" value="Genomic_DNA"/>
</dbReference>
<dbReference type="GO" id="GO:0090729">
    <property type="term" value="F:toxin activity"/>
    <property type="evidence" value="ECO:0007669"/>
    <property type="project" value="UniProtKB-KW"/>
</dbReference>
<evidence type="ECO:0000256" key="1">
    <source>
        <dbReference type="ARBA" id="ARBA00010534"/>
    </source>
</evidence>
<dbReference type="AlphaFoldDB" id="A0A6G9EN17"/>
<comment type="similarity">
    <text evidence="1">Belongs to the MSDIN fungal toxin family.</text>
</comment>
<proteinExistence type="inferred from homology"/>